<proteinExistence type="predicted"/>
<dbReference type="EMBL" id="VDEP01000304">
    <property type="protein sequence ID" value="KAA1109848.1"/>
    <property type="molecule type" value="Genomic_DNA"/>
</dbReference>
<name>A0A5B0Q9F6_PUCGR</name>
<dbReference type="Proteomes" id="UP000325313">
    <property type="component" value="Unassembled WGS sequence"/>
</dbReference>
<gene>
    <name evidence="1" type="ORF">PGTUg99_035783</name>
</gene>
<comment type="caution">
    <text evidence="1">The sequence shown here is derived from an EMBL/GenBank/DDBJ whole genome shotgun (WGS) entry which is preliminary data.</text>
</comment>
<evidence type="ECO:0000313" key="1">
    <source>
        <dbReference type="EMBL" id="KAA1109848.1"/>
    </source>
</evidence>
<protein>
    <submittedName>
        <fullName evidence="1">Uncharacterized protein</fullName>
    </submittedName>
</protein>
<accession>A0A5B0Q9F6</accession>
<sequence>MDANKARSRLGCTSATNLGLLSVNEDEDTNYSGSEIKLSAWTFQSNKSLDWPAQEFLRHSCKSDLLFEKHVQELLGQAGPKIC</sequence>
<reference evidence="1 2" key="1">
    <citation type="submission" date="2019-05" db="EMBL/GenBank/DDBJ databases">
        <title>Emergence of the Ug99 lineage of the wheat stem rust pathogen through somatic hybridization.</title>
        <authorList>
            <person name="Li F."/>
            <person name="Upadhyaya N.M."/>
            <person name="Sperschneider J."/>
            <person name="Matny O."/>
            <person name="Nguyen-Phuc H."/>
            <person name="Mago R."/>
            <person name="Raley C."/>
            <person name="Miller M.E."/>
            <person name="Silverstein K.A.T."/>
            <person name="Henningsen E."/>
            <person name="Hirsch C.D."/>
            <person name="Visser B."/>
            <person name="Pretorius Z.A."/>
            <person name="Steffenson B.J."/>
            <person name="Schwessinger B."/>
            <person name="Dodds P.N."/>
            <person name="Figueroa M."/>
        </authorList>
    </citation>
    <scope>NUCLEOTIDE SEQUENCE [LARGE SCALE GENOMIC DNA]</scope>
    <source>
        <strain evidence="1 2">Ug99</strain>
    </source>
</reference>
<evidence type="ECO:0000313" key="2">
    <source>
        <dbReference type="Proteomes" id="UP000325313"/>
    </source>
</evidence>
<organism evidence="1 2">
    <name type="scientific">Puccinia graminis f. sp. tritici</name>
    <dbReference type="NCBI Taxonomy" id="56615"/>
    <lineage>
        <taxon>Eukaryota</taxon>
        <taxon>Fungi</taxon>
        <taxon>Dikarya</taxon>
        <taxon>Basidiomycota</taxon>
        <taxon>Pucciniomycotina</taxon>
        <taxon>Pucciniomycetes</taxon>
        <taxon>Pucciniales</taxon>
        <taxon>Pucciniaceae</taxon>
        <taxon>Puccinia</taxon>
    </lineage>
</organism>
<dbReference type="AlphaFoldDB" id="A0A5B0Q9F6"/>